<evidence type="ECO:0000256" key="1">
    <source>
        <dbReference type="SAM" id="MobiDB-lite"/>
    </source>
</evidence>
<sequence>MTYESLTPERGVDGAIRRAIDYLRSGRGQEGAESSSKEASTKYDICGQVSAEGLEKLVMALQAIGASDDLDLKRRPHDPYDTHSTRLNGWTDLRPWE</sequence>
<gene>
    <name evidence="2" type="ORF">ACFPK1_12545</name>
</gene>
<comment type="caution">
    <text evidence="2">The sequence shown here is derived from an EMBL/GenBank/DDBJ whole genome shotgun (WGS) entry which is preliminary data.</text>
</comment>
<dbReference type="Proteomes" id="UP001596175">
    <property type="component" value="Unassembled WGS sequence"/>
</dbReference>
<keyword evidence="3" id="KW-1185">Reference proteome</keyword>
<evidence type="ECO:0000313" key="3">
    <source>
        <dbReference type="Proteomes" id="UP001596175"/>
    </source>
</evidence>
<proteinExistence type="predicted"/>
<name>A0ABV9ZG02_9PSEU</name>
<dbReference type="EMBL" id="JBHSKG010000005">
    <property type="protein sequence ID" value="MFC5139063.1"/>
    <property type="molecule type" value="Genomic_DNA"/>
</dbReference>
<organism evidence="2 3">
    <name type="scientific">Actinomycetospora rhizophila</name>
    <dbReference type="NCBI Taxonomy" id="1416876"/>
    <lineage>
        <taxon>Bacteria</taxon>
        <taxon>Bacillati</taxon>
        <taxon>Actinomycetota</taxon>
        <taxon>Actinomycetes</taxon>
        <taxon>Pseudonocardiales</taxon>
        <taxon>Pseudonocardiaceae</taxon>
        <taxon>Actinomycetospora</taxon>
    </lineage>
</organism>
<reference evidence="3" key="1">
    <citation type="journal article" date="2019" name="Int. J. Syst. Evol. Microbiol.">
        <title>The Global Catalogue of Microorganisms (GCM) 10K type strain sequencing project: providing services to taxonomists for standard genome sequencing and annotation.</title>
        <authorList>
            <consortium name="The Broad Institute Genomics Platform"/>
            <consortium name="The Broad Institute Genome Sequencing Center for Infectious Disease"/>
            <person name="Wu L."/>
            <person name="Ma J."/>
        </authorList>
    </citation>
    <scope>NUCLEOTIDE SEQUENCE [LARGE SCALE GENOMIC DNA]</scope>
    <source>
        <strain evidence="3">XZYJ18</strain>
    </source>
</reference>
<accession>A0ABV9ZG02</accession>
<dbReference type="RefSeq" id="WP_378021253.1">
    <property type="nucleotide sequence ID" value="NZ_JBHSKG010000005.1"/>
</dbReference>
<evidence type="ECO:0000313" key="2">
    <source>
        <dbReference type="EMBL" id="MFC5139063.1"/>
    </source>
</evidence>
<protein>
    <submittedName>
        <fullName evidence="2">Uncharacterized protein</fullName>
    </submittedName>
</protein>
<feature type="region of interest" description="Disordered" evidence="1">
    <location>
        <begin position="71"/>
        <end position="97"/>
    </location>
</feature>
<feature type="compositionally biased region" description="Basic and acidic residues" evidence="1">
    <location>
        <begin position="71"/>
        <end position="84"/>
    </location>
</feature>